<organism evidence="1 2">
    <name type="scientific">Penicillium cataractarum</name>
    <dbReference type="NCBI Taxonomy" id="2100454"/>
    <lineage>
        <taxon>Eukaryota</taxon>
        <taxon>Fungi</taxon>
        <taxon>Dikarya</taxon>
        <taxon>Ascomycota</taxon>
        <taxon>Pezizomycotina</taxon>
        <taxon>Eurotiomycetes</taxon>
        <taxon>Eurotiomycetidae</taxon>
        <taxon>Eurotiales</taxon>
        <taxon>Aspergillaceae</taxon>
        <taxon>Penicillium</taxon>
    </lineage>
</organism>
<dbReference type="EMBL" id="JAPZBS010000005">
    <property type="protein sequence ID" value="KAJ5371430.1"/>
    <property type="molecule type" value="Genomic_DNA"/>
</dbReference>
<accession>A0A9W9S4X4</accession>
<proteinExistence type="predicted"/>
<name>A0A9W9S4X4_9EURO</name>
<keyword evidence="2" id="KW-1185">Reference proteome</keyword>
<dbReference type="GeneID" id="81439630"/>
<dbReference type="AlphaFoldDB" id="A0A9W9S4X4"/>
<dbReference type="Proteomes" id="UP001147782">
    <property type="component" value="Unassembled WGS sequence"/>
</dbReference>
<sequence>MGVRSIVPALMLRLNKDQECYDFIKWWAADRPDYDWGDTDLPCLDIRNTDVFEPVEQLCDPYPDLSHLVCLCLLKVKLLFDLMRLEQSTSSLGPNVPREILDLIQSSVPRSPVVSASRDIMTGDGNIRQTMIEKLKSQIGVVYRAVQEANKHFWPAFADAEEYLDEFPSALVE</sequence>
<evidence type="ECO:0000313" key="2">
    <source>
        <dbReference type="Proteomes" id="UP001147782"/>
    </source>
</evidence>
<dbReference type="RefSeq" id="XP_056555864.1">
    <property type="nucleotide sequence ID" value="XM_056700451.1"/>
</dbReference>
<protein>
    <submittedName>
        <fullName evidence="1">Uncharacterized protein</fullName>
    </submittedName>
</protein>
<evidence type="ECO:0000313" key="1">
    <source>
        <dbReference type="EMBL" id="KAJ5371430.1"/>
    </source>
</evidence>
<reference evidence="1" key="1">
    <citation type="submission" date="2022-11" db="EMBL/GenBank/DDBJ databases">
        <authorList>
            <person name="Petersen C."/>
        </authorList>
    </citation>
    <scope>NUCLEOTIDE SEQUENCE</scope>
    <source>
        <strain evidence="1">IBT 29864</strain>
    </source>
</reference>
<gene>
    <name evidence="1" type="ORF">N7496_007522</name>
</gene>
<dbReference type="OrthoDB" id="5952526at2759"/>
<reference evidence="1" key="2">
    <citation type="journal article" date="2023" name="IMA Fungus">
        <title>Comparative genomic study of the Penicillium genus elucidates a diverse pangenome and 15 lateral gene transfer events.</title>
        <authorList>
            <person name="Petersen C."/>
            <person name="Sorensen T."/>
            <person name="Nielsen M.R."/>
            <person name="Sondergaard T.E."/>
            <person name="Sorensen J.L."/>
            <person name="Fitzpatrick D.A."/>
            <person name="Frisvad J.C."/>
            <person name="Nielsen K.L."/>
        </authorList>
    </citation>
    <scope>NUCLEOTIDE SEQUENCE</scope>
    <source>
        <strain evidence="1">IBT 29864</strain>
    </source>
</reference>
<comment type="caution">
    <text evidence="1">The sequence shown here is derived from an EMBL/GenBank/DDBJ whole genome shotgun (WGS) entry which is preliminary data.</text>
</comment>